<dbReference type="Gene3D" id="1.25.40.10">
    <property type="entry name" value="Tetratricopeptide repeat domain"/>
    <property type="match status" value="2"/>
</dbReference>
<sequence length="302" mass="33822">MIDVNLENFETEVIQASMQTPVLVDFWAPWCGPCQTLGPILEKLELAYGGRFKLVKIDSDQEQQLAAMFGVRSIPTCVLMSQGQPVDGFMGALPESQLRAFLDKHLPEGPVLPVDDALPTEDGAGEDDDLQSKLERLEKAVREQPDDEKARFAYLRLLLEMGLEDEARAEFATVATLADGSLRYGAIRAWLEALEVARQAGDANARLQELDAAIATDKRDFGARYQRAQLLLAHNQWTQAMDELLEILMRDRHWNEERARKTYVAILEIIEPPKPPVAEGQIPPEDPVVASYRRRLSSVVLS</sequence>
<dbReference type="GO" id="GO:0015035">
    <property type="term" value="F:protein-disulfide reductase activity"/>
    <property type="evidence" value="ECO:0007669"/>
    <property type="project" value="UniProtKB-UniRule"/>
</dbReference>
<dbReference type="InterPro" id="IPR011990">
    <property type="entry name" value="TPR-like_helical_dom_sf"/>
</dbReference>
<dbReference type="PRINTS" id="PR00421">
    <property type="entry name" value="THIOREDOXIN"/>
</dbReference>
<evidence type="ECO:0000256" key="2">
    <source>
        <dbReference type="ARBA" id="ARBA00022448"/>
    </source>
</evidence>
<feature type="domain" description="Thioredoxin" evidence="7">
    <location>
        <begin position="1"/>
        <end position="107"/>
    </location>
</feature>
<dbReference type="EMBL" id="RDQM01000012">
    <property type="protein sequence ID" value="RMW96276.1"/>
    <property type="molecule type" value="Genomic_DNA"/>
</dbReference>
<dbReference type="PANTHER" id="PTHR45663">
    <property type="entry name" value="GEO12009P1"/>
    <property type="match status" value="1"/>
</dbReference>
<dbReference type="NCBIfam" id="TIGR01068">
    <property type="entry name" value="thioredoxin"/>
    <property type="match status" value="1"/>
</dbReference>
<keyword evidence="3" id="KW-0249">Electron transport</keyword>
<dbReference type="InterPro" id="IPR017937">
    <property type="entry name" value="Thioredoxin_CS"/>
</dbReference>
<dbReference type="Pfam" id="PF00085">
    <property type="entry name" value="Thioredoxin"/>
    <property type="match status" value="1"/>
</dbReference>
<dbReference type="PROSITE" id="PS00194">
    <property type="entry name" value="THIOREDOXIN_1"/>
    <property type="match status" value="1"/>
</dbReference>
<keyword evidence="2" id="KW-0813">Transport</keyword>
<evidence type="ECO:0000259" key="7">
    <source>
        <dbReference type="PROSITE" id="PS51352"/>
    </source>
</evidence>
<dbReference type="CDD" id="cd02956">
    <property type="entry name" value="ybbN"/>
    <property type="match status" value="1"/>
</dbReference>
<comment type="similarity">
    <text evidence="1">Belongs to the thioredoxin family.</text>
</comment>
<dbReference type="GO" id="GO:0005829">
    <property type="term" value="C:cytosol"/>
    <property type="evidence" value="ECO:0007669"/>
    <property type="project" value="TreeGrafter"/>
</dbReference>
<dbReference type="FunFam" id="3.40.30.10:FF:000001">
    <property type="entry name" value="Thioredoxin"/>
    <property type="match status" value="1"/>
</dbReference>
<evidence type="ECO:0000256" key="1">
    <source>
        <dbReference type="ARBA" id="ARBA00008987"/>
    </source>
</evidence>
<evidence type="ECO:0000256" key="4">
    <source>
        <dbReference type="ARBA" id="ARBA00023157"/>
    </source>
</evidence>
<evidence type="ECO:0000256" key="6">
    <source>
        <dbReference type="NCBIfam" id="TIGR01068"/>
    </source>
</evidence>
<dbReference type="Pfam" id="PF14561">
    <property type="entry name" value="TPR_20"/>
    <property type="match status" value="1"/>
</dbReference>
<keyword evidence="4" id="KW-1015">Disulfide bond</keyword>
<dbReference type="Gene3D" id="3.40.30.10">
    <property type="entry name" value="Glutaredoxin"/>
    <property type="match status" value="1"/>
</dbReference>
<dbReference type="Proteomes" id="UP000267521">
    <property type="component" value="Unassembled WGS sequence"/>
</dbReference>
<dbReference type="PANTHER" id="PTHR45663:SF11">
    <property type="entry name" value="GEO12009P1"/>
    <property type="match status" value="1"/>
</dbReference>
<accession>A0A3M6Q025</accession>
<dbReference type="SUPFAM" id="SSF48452">
    <property type="entry name" value="TPR-like"/>
    <property type="match status" value="1"/>
</dbReference>
<proteinExistence type="inferred from homology"/>
<evidence type="ECO:0000313" key="9">
    <source>
        <dbReference type="Proteomes" id="UP000267521"/>
    </source>
</evidence>
<dbReference type="InterPro" id="IPR013766">
    <property type="entry name" value="Thioredoxin_domain"/>
</dbReference>
<protein>
    <recommendedName>
        <fullName evidence="6">Thioredoxin</fullName>
    </recommendedName>
</protein>
<reference evidence="8 9" key="1">
    <citation type="submission" date="2018-10" db="EMBL/GenBank/DDBJ databases">
        <title>Comamonadaceae CDC group NO-1 genome sequencing and assembly.</title>
        <authorList>
            <person name="Bernier A.-M."/>
            <person name="Bernard K."/>
        </authorList>
    </citation>
    <scope>NUCLEOTIDE SEQUENCE [LARGE SCALE GENOMIC DNA]</scope>
    <source>
        <strain evidence="8 9">NML970147</strain>
    </source>
</reference>
<keyword evidence="5" id="KW-0676">Redox-active center</keyword>
<evidence type="ECO:0000313" key="8">
    <source>
        <dbReference type="EMBL" id="RMW96276.1"/>
    </source>
</evidence>
<dbReference type="InterPro" id="IPR036249">
    <property type="entry name" value="Thioredoxin-like_sf"/>
</dbReference>
<dbReference type="GO" id="GO:0045454">
    <property type="term" value="P:cell redox homeostasis"/>
    <property type="evidence" value="ECO:0007669"/>
    <property type="project" value="TreeGrafter"/>
</dbReference>
<dbReference type="InterPro" id="IPR005746">
    <property type="entry name" value="Thioredoxin"/>
</dbReference>
<name>A0A3M6Q025_9BURK</name>
<gene>
    <name evidence="8" type="primary">trxA</name>
    <name evidence="8" type="ORF">EBQ26_09980</name>
</gene>
<evidence type="ECO:0000256" key="3">
    <source>
        <dbReference type="ARBA" id="ARBA00022982"/>
    </source>
</evidence>
<comment type="caution">
    <text evidence="8">The sequence shown here is derived from an EMBL/GenBank/DDBJ whole genome shotgun (WGS) entry which is preliminary data.</text>
</comment>
<evidence type="ECO:0000256" key="5">
    <source>
        <dbReference type="ARBA" id="ARBA00023284"/>
    </source>
</evidence>
<dbReference type="GO" id="GO:0006950">
    <property type="term" value="P:response to stress"/>
    <property type="evidence" value="ECO:0007669"/>
    <property type="project" value="UniProtKB-ARBA"/>
</dbReference>
<dbReference type="PROSITE" id="PS51352">
    <property type="entry name" value="THIOREDOXIN_2"/>
    <property type="match status" value="1"/>
</dbReference>
<dbReference type="AlphaFoldDB" id="A0A3M6Q025"/>
<dbReference type="RefSeq" id="WP_122238863.1">
    <property type="nucleotide sequence ID" value="NZ_RDQM01000012.1"/>
</dbReference>
<dbReference type="Pfam" id="PF14559">
    <property type="entry name" value="TPR_19"/>
    <property type="match status" value="1"/>
</dbReference>
<organism evidence="8 9">
    <name type="scientific">Allofranklinella schreckenbergeri</name>
    <dbReference type="NCBI Taxonomy" id="1076744"/>
    <lineage>
        <taxon>Bacteria</taxon>
        <taxon>Pseudomonadati</taxon>
        <taxon>Pseudomonadota</taxon>
        <taxon>Betaproteobacteria</taxon>
        <taxon>Burkholderiales</taxon>
        <taxon>Comamonadaceae</taxon>
        <taxon>Allofranklinella</taxon>
    </lineage>
</organism>
<dbReference type="SUPFAM" id="SSF52833">
    <property type="entry name" value="Thioredoxin-like"/>
    <property type="match status" value="1"/>
</dbReference>